<dbReference type="GO" id="GO:0004252">
    <property type="term" value="F:serine-type endopeptidase activity"/>
    <property type="evidence" value="ECO:0007669"/>
    <property type="project" value="InterPro"/>
</dbReference>
<evidence type="ECO:0000256" key="15">
    <source>
        <dbReference type="PIRSR" id="PIRSR611782-1"/>
    </source>
</evidence>
<dbReference type="GO" id="GO:0042597">
    <property type="term" value="C:periplasmic space"/>
    <property type="evidence" value="ECO:0007669"/>
    <property type="project" value="UniProtKB-SubCell"/>
</dbReference>
<organism evidence="20 21">
    <name type="scientific">Solimonas aquatica</name>
    <dbReference type="NCBI Taxonomy" id="489703"/>
    <lineage>
        <taxon>Bacteria</taxon>
        <taxon>Pseudomonadati</taxon>
        <taxon>Pseudomonadota</taxon>
        <taxon>Gammaproteobacteria</taxon>
        <taxon>Nevskiales</taxon>
        <taxon>Nevskiaceae</taxon>
        <taxon>Solimonas</taxon>
    </lineage>
</organism>
<evidence type="ECO:0000256" key="11">
    <source>
        <dbReference type="ARBA" id="ARBA00022801"/>
    </source>
</evidence>
<dbReference type="RefSeq" id="WP_093285966.1">
    <property type="nucleotide sequence ID" value="NZ_FOFS01000008.1"/>
</dbReference>
<dbReference type="Gene3D" id="2.40.10.120">
    <property type="match status" value="1"/>
</dbReference>
<dbReference type="PRINTS" id="PR00834">
    <property type="entry name" value="PROTEASES2C"/>
</dbReference>
<dbReference type="OrthoDB" id="9758917at2"/>
<dbReference type="Proteomes" id="UP000199233">
    <property type="component" value="Unassembled WGS sequence"/>
</dbReference>
<dbReference type="GO" id="GO:0006508">
    <property type="term" value="P:proteolysis"/>
    <property type="evidence" value="ECO:0007669"/>
    <property type="project" value="UniProtKB-KW"/>
</dbReference>
<keyword evidence="10" id="KW-0574">Periplasm</keyword>
<keyword evidence="8 18" id="KW-0732">Signal</keyword>
<dbReference type="PROSITE" id="PS51257">
    <property type="entry name" value="PROKAR_LIPOPROTEIN"/>
    <property type="match status" value="1"/>
</dbReference>
<dbReference type="InterPro" id="IPR001940">
    <property type="entry name" value="Peptidase_S1C"/>
</dbReference>
<evidence type="ECO:0000313" key="20">
    <source>
        <dbReference type="EMBL" id="SEQ59903.1"/>
    </source>
</evidence>
<sequence length="488" mass="51713">MTPVRLSWLLLASLMLLAGCHRQSAGGVAQYPDFADLVEGVSPSVVNVSTVPTETQQLASGDQAHDDADSLKEAPEWFKRFLQRHGEEEQDTQPETPGDTPDGPQSLGSGFILWEDGYILTNFHVVRDAKEVVVRLLDRRQFTAQVVGSDEASDIALLKIDARNLPVVKIGDAGKLRPGQWALAIGSPFGFDYSVTVGIVSAKGRALPSEQYVPFIQTDVAINPGNSGGPLFNTAGEVIGVNSQIYSQSGGYQGLSFSIPIDIAVKVARQLKEQGHVMRGWLGVVVQEVDRDMAQQAHMDKPEGALVAKLMADSPALKSGLREGDIILRFNGQDLPSSSALPPLVGVTDPGKIATLDVLREGKAITVKVEVGSLSPDASQAEPAGPSGGPLGLMVRPLSADERSSAKVVGQGVLVVGVQEGPAARAGVRENDVLLQIAGQEIGSFKRLQEVVARLTPGSSVQLLVQRRGAPLFLTLDVPTPDAFANPP</sequence>
<feature type="domain" description="PDZ" evidence="19">
    <location>
        <begin position="387"/>
        <end position="469"/>
    </location>
</feature>
<dbReference type="SUPFAM" id="SSF50494">
    <property type="entry name" value="Trypsin-like serine proteases"/>
    <property type="match status" value="1"/>
</dbReference>
<reference evidence="20 21" key="1">
    <citation type="submission" date="2016-10" db="EMBL/GenBank/DDBJ databases">
        <authorList>
            <person name="de Groot N.N."/>
        </authorList>
    </citation>
    <scope>NUCLEOTIDE SEQUENCE [LARGE SCALE GENOMIC DNA]</scope>
    <source>
        <strain evidence="20 21">DSM 25927</strain>
    </source>
</reference>
<dbReference type="EMBL" id="FOFS01000008">
    <property type="protein sequence ID" value="SEQ59903.1"/>
    <property type="molecule type" value="Genomic_DNA"/>
</dbReference>
<evidence type="ECO:0000256" key="5">
    <source>
        <dbReference type="ARBA" id="ARBA00013035"/>
    </source>
</evidence>
<feature type="chain" id="PRO_5038447367" description="Probable periplasmic serine endoprotease DegP-like" evidence="18">
    <location>
        <begin position="26"/>
        <end position="488"/>
    </location>
</feature>
<dbReference type="FunFam" id="2.40.10.120:FF:000007">
    <property type="entry name" value="Periplasmic serine endoprotease DegP-like"/>
    <property type="match status" value="1"/>
</dbReference>
<comment type="subcellular location">
    <subcellularLocation>
        <location evidence="3">Periplasm</location>
    </subcellularLocation>
</comment>
<evidence type="ECO:0000256" key="3">
    <source>
        <dbReference type="ARBA" id="ARBA00004418"/>
    </source>
</evidence>
<dbReference type="SMART" id="SM00228">
    <property type="entry name" value="PDZ"/>
    <property type="match status" value="2"/>
</dbReference>
<comment type="similarity">
    <text evidence="4">Belongs to the peptidase S1C family.</text>
</comment>
<dbReference type="AlphaFoldDB" id="A0A1H9HC81"/>
<evidence type="ECO:0000256" key="9">
    <source>
        <dbReference type="ARBA" id="ARBA00022737"/>
    </source>
</evidence>
<evidence type="ECO:0000256" key="16">
    <source>
        <dbReference type="PIRSR" id="PIRSR611782-2"/>
    </source>
</evidence>
<gene>
    <name evidence="20" type="ORF">SAMN04488038_108112</name>
</gene>
<dbReference type="InterPro" id="IPR011782">
    <property type="entry name" value="Pept_S1C_Do"/>
</dbReference>
<evidence type="ECO:0000256" key="18">
    <source>
        <dbReference type="SAM" id="SignalP"/>
    </source>
</evidence>
<feature type="active site" description="Charge relay system" evidence="15">
    <location>
        <position position="154"/>
    </location>
</feature>
<dbReference type="SUPFAM" id="SSF50156">
    <property type="entry name" value="PDZ domain-like"/>
    <property type="match status" value="2"/>
</dbReference>
<dbReference type="PANTHER" id="PTHR22939:SF130">
    <property type="entry name" value="PERIPLASMIC SERINE ENDOPROTEASE DEGP-LIKE-RELATED"/>
    <property type="match status" value="1"/>
</dbReference>
<feature type="active site" description="Charge relay system" evidence="15">
    <location>
        <position position="227"/>
    </location>
</feature>
<dbReference type="EC" id="3.4.21.107" evidence="5"/>
<dbReference type="STRING" id="489703.SAMN04488038_108112"/>
<dbReference type="InterPro" id="IPR009003">
    <property type="entry name" value="Peptidase_S1_PA"/>
</dbReference>
<evidence type="ECO:0000256" key="6">
    <source>
        <dbReference type="ARBA" id="ARBA00013958"/>
    </source>
</evidence>
<evidence type="ECO:0000313" key="21">
    <source>
        <dbReference type="Proteomes" id="UP000199233"/>
    </source>
</evidence>
<evidence type="ECO:0000256" key="8">
    <source>
        <dbReference type="ARBA" id="ARBA00022729"/>
    </source>
</evidence>
<evidence type="ECO:0000256" key="4">
    <source>
        <dbReference type="ARBA" id="ARBA00010541"/>
    </source>
</evidence>
<feature type="region of interest" description="Disordered" evidence="17">
    <location>
        <begin position="85"/>
        <end position="106"/>
    </location>
</feature>
<dbReference type="PANTHER" id="PTHR22939">
    <property type="entry name" value="SERINE PROTEASE FAMILY S1C HTRA-RELATED"/>
    <property type="match status" value="1"/>
</dbReference>
<evidence type="ECO:0000259" key="19">
    <source>
        <dbReference type="PROSITE" id="PS50106"/>
    </source>
</evidence>
<dbReference type="InterPro" id="IPR036034">
    <property type="entry name" value="PDZ_sf"/>
</dbReference>
<keyword evidence="12" id="KW-0720">Serine protease</keyword>
<feature type="domain" description="PDZ" evidence="19">
    <location>
        <begin position="264"/>
        <end position="362"/>
    </location>
</feature>
<evidence type="ECO:0000256" key="10">
    <source>
        <dbReference type="ARBA" id="ARBA00022764"/>
    </source>
</evidence>
<dbReference type="Pfam" id="PF13365">
    <property type="entry name" value="Trypsin_2"/>
    <property type="match status" value="1"/>
</dbReference>
<protein>
    <recommendedName>
        <fullName evidence="6">Probable periplasmic serine endoprotease DegP-like</fullName>
        <ecNumber evidence="5">3.4.21.107</ecNumber>
    </recommendedName>
    <alternativeName>
        <fullName evidence="14">Protease Do</fullName>
    </alternativeName>
</protein>
<dbReference type="Pfam" id="PF13180">
    <property type="entry name" value="PDZ_2"/>
    <property type="match status" value="2"/>
</dbReference>
<accession>A0A1H9HC81</accession>
<evidence type="ECO:0000256" key="2">
    <source>
        <dbReference type="ARBA" id="ARBA00002610"/>
    </source>
</evidence>
<feature type="signal peptide" evidence="18">
    <location>
        <begin position="1"/>
        <end position="25"/>
    </location>
</feature>
<evidence type="ECO:0000256" key="17">
    <source>
        <dbReference type="SAM" id="MobiDB-lite"/>
    </source>
</evidence>
<evidence type="ECO:0000256" key="1">
    <source>
        <dbReference type="ARBA" id="ARBA00001772"/>
    </source>
</evidence>
<dbReference type="InterPro" id="IPR001478">
    <property type="entry name" value="PDZ"/>
</dbReference>
<evidence type="ECO:0000256" key="12">
    <source>
        <dbReference type="ARBA" id="ARBA00022825"/>
    </source>
</evidence>
<evidence type="ECO:0000256" key="13">
    <source>
        <dbReference type="ARBA" id="ARBA00023016"/>
    </source>
</evidence>
<keyword evidence="21" id="KW-1185">Reference proteome</keyword>
<comment type="function">
    <text evidence="2">Might be efficient in the degradation of transiently denatured and unfolded proteins which accumulate in the periplasm following stress conditions.</text>
</comment>
<name>A0A1H9HC81_9GAMM</name>
<dbReference type="NCBIfam" id="TIGR02037">
    <property type="entry name" value="degP_htrA_DO"/>
    <property type="match status" value="1"/>
</dbReference>
<comment type="catalytic activity">
    <reaction evidence="1">
        <text>Acts on substrates that are at least partially unfolded. The cleavage site P1 residue is normally between a pair of hydrophobic residues, such as Val-|-Val.</text>
        <dbReference type="EC" id="3.4.21.107"/>
    </reaction>
</comment>
<keyword evidence="13" id="KW-0346">Stress response</keyword>
<dbReference type="Gene3D" id="2.30.42.10">
    <property type="match status" value="2"/>
</dbReference>
<dbReference type="PROSITE" id="PS50106">
    <property type="entry name" value="PDZ"/>
    <property type="match status" value="2"/>
</dbReference>
<feature type="binding site" evidence="16">
    <location>
        <position position="124"/>
    </location>
    <ligand>
        <name>substrate</name>
    </ligand>
</feature>
<keyword evidence="7 20" id="KW-0645">Protease</keyword>
<evidence type="ECO:0000256" key="7">
    <source>
        <dbReference type="ARBA" id="ARBA00022670"/>
    </source>
</evidence>
<keyword evidence="11" id="KW-0378">Hydrolase</keyword>
<dbReference type="CDD" id="cd10839">
    <property type="entry name" value="cpPDZ1_DegP-like"/>
    <property type="match status" value="1"/>
</dbReference>
<feature type="active site" description="Charge relay system" evidence="15">
    <location>
        <position position="124"/>
    </location>
</feature>
<proteinExistence type="inferred from homology"/>
<feature type="binding site" evidence="16">
    <location>
        <begin position="225"/>
        <end position="227"/>
    </location>
    <ligand>
        <name>substrate</name>
    </ligand>
</feature>
<feature type="binding site" evidence="16">
    <location>
        <position position="154"/>
    </location>
    <ligand>
        <name>substrate</name>
    </ligand>
</feature>
<keyword evidence="9" id="KW-0677">Repeat</keyword>
<evidence type="ECO:0000256" key="14">
    <source>
        <dbReference type="ARBA" id="ARBA00032850"/>
    </source>
</evidence>